<dbReference type="EMBL" id="ML119849">
    <property type="protein sequence ID" value="RPA72715.1"/>
    <property type="molecule type" value="Genomic_DNA"/>
</dbReference>
<evidence type="ECO:0000313" key="2">
    <source>
        <dbReference type="Proteomes" id="UP000275078"/>
    </source>
</evidence>
<keyword evidence="2" id="KW-1185">Reference proteome</keyword>
<name>A0A3N4HEU7_ASCIM</name>
<gene>
    <name evidence="1" type="ORF">BJ508DRAFT_419337</name>
</gene>
<reference evidence="1 2" key="1">
    <citation type="journal article" date="2018" name="Nat. Ecol. Evol.">
        <title>Pezizomycetes genomes reveal the molecular basis of ectomycorrhizal truffle lifestyle.</title>
        <authorList>
            <person name="Murat C."/>
            <person name="Payen T."/>
            <person name="Noel B."/>
            <person name="Kuo A."/>
            <person name="Morin E."/>
            <person name="Chen J."/>
            <person name="Kohler A."/>
            <person name="Krizsan K."/>
            <person name="Balestrini R."/>
            <person name="Da Silva C."/>
            <person name="Montanini B."/>
            <person name="Hainaut M."/>
            <person name="Levati E."/>
            <person name="Barry K.W."/>
            <person name="Belfiori B."/>
            <person name="Cichocki N."/>
            <person name="Clum A."/>
            <person name="Dockter R.B."/>
            <person name="Fauchery L."/>
            <person name="Guy J."/>
            <person name="Iotti M."/>
            <person name="Le Tacon F."/>
            <person name="Lindquist E.A."/>
            <person name="Lipzen A."/>
            <person name="Malagnac F."/>
            <person name="Mello A."/>
            <person name="Molinier V."/>
            <person name="Miyauchi S."/>
            <person name="Poulain J."/>
            <person name="Riccioni C."/>
            <person name="Rubini A."/>
            <person name="Sitrit Y."/>
            <person name="Splivallo R."/>
            <person name="Traeger S."/>
            <person name="Wang M."/>
            <person name="Zifcakova L."/>
            <person name="Wipf D."/>
            <person name="Zambonelli A."/>
            <person name="Paolocci F."/>
            <person name="Nowrousian M."/>
            <person name="Ottonello S."/>
            <person name="Baldrian P."/>
            <person name="Spatafora J.W."/>
            <person name="Henrissat B."/>
            <person name="Nagy L.G."/>
            <person name="Aury J.M."/>
            <person name="Wincker P."/>
            <person name="Grigoriev I.V."/>
            <person name="Bonfante P."/>
            <person name="Martin F.M."/>
        </authorList>
    </citation>
    <scope>NUCLEOTIDE SEQUENCE [LARGE SCALE GENOMIC DNA]</scope>
    <source>
        <strain evidence="1 2">RN42</strain>
    </source>
</reference>
<protein>
    <submittedName>
        <fullName evidence="1">Uncharacterized protein</fullName>
    </submittedName>
</protein>
<sequence>MGASNSNCERNFAQQTLDGCLPSSTVKINGFNFDAESVVHPTIARVTAEICHRAWQGVSCRLSRLVQECLIRRSQGAEPPSAF</sequence>
<accession>A0A3N4HEU7</accession>
<proteinExistence type="predicted"/>
<evidence type="ECO:0000313" key="1">
    <source>
        <dbReference type="EMBL" id="RPA72715.1"/>
    </source>
</evidence>
<dbReference type="Proteomes" id="UP000275078">
    <property type="component" value="Unassembled WGS sequence"/>
</dbReference>
<organism evidence="1 2">
    <name type="scientific">Ascobolus immersus RN42</name>
    <dbReference type="NCBI Taxonomy" id="1160509"/>
    <lineage>
        <taxon>Eukaryota</taxon>
        <taxon>Fungi</taxon>
        <taxon>Dikarya</taxon>
        <taxon>Ascomycota</taxon>
        <taxon>Pezizomycotina</taxon>
        <taxon>Pezizomycetes</taxon>
        <taxon>Pezizales</taxon>
        <taxon>Ascobolaceae</taxon>
        <taxon>Ascobolus</taxon>
    </lineage>
</organism>
<dbReference type="AlphaFoldDB" id="A0A3N4HEU7"/>